<feature type="region of interest" description="Disordered" evidence="1">
    <location>
        <begin position="26"/>
        <end position="88"/>
    </location>
</feature>
<protein>
    <submittedName>
        <fullName evidence="3">Uncharacterized protein</fullName>
    </submittedName>
</protein>
<comment type="caution">
    <text evidence="3">The sequence shown here is derived from an EMBL/GenBank/DDBJ whole genome shotgun (WGS) entry which is preliminary data.</text>
</comment>
<dbReference type="EMBL" id="CM029047">
    <property type="protein sequence ID" value="KAG2584666.1"/>
    <property type="molecule type" value="Genomic_DNA"/>
</dbReference>
<keyword evidence="2" id="KW-0732">Signal</keyword>
<proteinExistence type="predicted"/>
<dbReference type="AlphaFoldDB" id="A0A8T0RHT6"/>
<accession>A0A8T0RHT6</accession>
<organism evidence="3 4">
    <name type="scientific">Panicum virgatum</name>
    <name type="common">Blackwell switchgrass</name>
    <dbReference type="NCBI Taxonomy" id="38727"/>
    <lineage>
        <taxon>Eukaryota</taxon>
        <taxon>Viridiplantae</taxon>
        <taxon>Streptophyta</taxon>
        <taxon>Embryophyta</taxon>
        <taxon>Tracheophyta</taxon>
        <taxon>Spermatophyta</taxon>
        <taxon>Magnoliopsida</taxon>
        <taxon>Liliopsida</taxon>
        <taxon>Poales</taxon>
        <taxon>Poaceae</taxon>
        <taxon>PACMAD clade</taxon>
        <taxon>Panicoideae</taxon>
        <taxon>Panicodae</taxon>
        <taxon>Paniceae</taxon>
        <taxon>Panicinae</taxon>
        <taxon>Panicum</taxon>
        <taxon>Panicum sect. Hiantes</taxon>
    </lineage>
</organism>
<sequence length="128" mass="12928">MGHNLIVTMLIILGVIGAVATPFACASKSPTSSQAKESKAASKSHKAADGPAEAPKAPTEGPGAVDNELAASPKASAEGPGAAMKWPTEGPQFVEMVIKHPFFKTPPPSFSSSSDGLPTDPTPEGSMS</sequence>
<gene>
    <name evidence="3" type="ORF">PVAP13_6KG334000</name>
</gene>
<name>A0A8T0RHT6_PANVG</name>
<reference evidence="3" key="1">
    <citation type="submission" date="2020-05" db="EMBL/GenBank/DDBJ databases">
        <title>WGS assembly of Panicum virgatum.</title>
        <authorList>
            <person name="Lovell J.T."/>
            <person name="Jenkins J."/>
            <person name="Shu S."/>
            <person name="Juenger T.E."/>
            <person name="Schmutz J."/>
        </authorList>
    </citation>
    <scope>NUCLEOTIDE SEQUENCE</scope>
    <source>
        <strain evidence="3">AP13</strain>
    </source>
</reference>
<dbReference type="Proteomes" id="UP000823388">
    <property type="component" value="Chromosome 6K"/>
</dbReference>
<evidence type="ECO:0000256" key="2">
    <source>
        <dbReference type="SAM" id="SignalP"/>
    </source>
</evidence>
<feature type="signal peptide" evidence="2">
    <location>
        <begin position="1"/>
        <end position="20"/>
    </location>
</feature>
<feature type="chain" id="PRO_5035864063" evidence="2">
    <location>
        <begin position="21"/>
        <end position="128"/>
    </location>
</feature>
<keyword evidence="4" id="KW-1185">Reference proteome</keyword>
<evidence type="ECO:0000256" key="1">
    <source>
        <dbReference type="SAM" id="MobiDB-lite"/>
    </source>
</evidence>
<feature type="region of interest" description="Disordered" evidence="1">
    <location>
        <begin position="104"/>
        <end position="128"/>
    </location>
</feature>
<evidence type="ECO:0000313" key="3">
    <source>
        <dbReference type="EMBL" id="KAG2584666.1"/>
    </source>
</evidence>
<evidence type="ECO:0000313" key="4">
    <source>
        <dbReference type="Proteomes" id="UP000823388"/>
    </source>
</evidence>